<evidence type="ECO:0000256" key="1">
    <source>
        <dbReference type="ARBA" id="ARBA00004613"/>
    </source>
</evidence>
<dbReference type="InterPro" id="IPR015526">
    <property type="entry name" value="Frizzled/SFRP"/>
</dbReference>
<reference evidence="14" key="3">
    <citation type="submission" date="2025-09" db="UniProtKB">
        <authorList>
            <consortium name="Ensembl"/>
        </authorList>
    </citation>
    <scope>IDENTIFICATION</scope>
</reference>
<dbReference type="SUPFAM" id="SSF63501">
    <property type="entry name" value="Frizzled cysteine-rich domain"/>
    <property type="match status" value="1"/>
</dbReference>
<dbReference type="PROSITE" id="PS50038">
    <property type="entry name" value="FZ"/>
    <property type="match status" value="1"/>
</dbReference>
<keyword evidence="5" id="KW-0964">Secreted</keyword>
<evidence type="ECO:0000313" key="14">
    <source>
        <dbReference type="Ensembl" id="ENSPMRP00000021190.1"/>
    </source>
</evidence>
<sequence length="305" mass="34840">MFGVMRKTAHHHHPTMPGTQQPLLVLLGYLLIWDFPGGFGSYRRSSSICTLIPRSMALCHDIGYTEMRLPNLLDHETMAEAIQQSTSWLPLLARECHPDARIFLCSLFAPICLDRLIYPCQSLCKAVRNSCAPVMACYGYPWPEILNCNKFPEDHELCISSITDESAPSRRMPQASCRDCELEEPNSPKEILENLCTNDFAVKIRISRKNKTSTIADFDLDSRLEVLKHGPLLKTETHSKLQQWLNLDATCVHNIMRGTNTGVYLICGEVQNDKVVVVNKAYAWHKRNRNLQAAVRRWKHYKCRA</sequence>
<evidence type="ECO:0000256" key="7">
    <source>
        <dbReference type="ARBA" id="ARBA00022729"/>
    </source>
</evidence>
<dbReference type="Ensembl" id="ENSPMRT00000022496.1">
    <property type="protein sequence ID" value="ENSPMRP00000021190.1"/>
    <property type="gene ID" value="ENSPMRG00000013772.1"/>
</dbReference>
<feature type="domain" description="NTR" evidence="13">
    <location>
        <begin position="177"/>
        <end position="303"/>
    </location>
</feature>
<dbReference type="GO" id="GO:0017147">
    <property type="term" value="F:Wnt-protein binding"/>
    <property type="evidence" value="ECO:0007669"/>
    <property type="project" value="TreeGrafter"/>
</dbReference>
<feature type="domain" description="FZ" evidence="12">
    <location>
        <begin position="44"/>
        <end position="161"/>
    </location>
</feature>
<name>A0A670JAH1_PODMU</name>
<dbReference type="AlphaFoldDB" id="A0A670JAH1"/>
<evidence type="ECO:0000313" key="15">
    <source>
        <dbReference type="Proteomes" id="UP000472272"/>
    </source>
</evidence>
<dbReference type="OMA" id="WGSPGAW"/>
<dbReference type="FunFam" id="1.10.2000.10:FF:000001">
    <property type="entry name" value="secreted frizzled-related protein 2"/>
    <property type="match status" value="1"/>
</dbReference>
<dbReference type="InterPro" id="IPR020067">
    <property type="entry name" value="Frizzled_dom"/>
</dbReference>
<dbReference type="Proteomes" id="UP000472272">
    <property type="component" value="Chromosome 2"/>
</dbReference>
<dbReference type="GO" id="GO:0005615">
    <property type="term" value="C:extracellular space"/>
    <property type="evidence" value="ECO:0007669"/>
    <property type="project" value="TreeGrafter"/>
</dbReference>
<evidence type="ECO:0000256" key="2">
    <source>
        <dbReference type="ARBA" id="ARBA00010054"/>
    </source>
</evidence>
<evidence type="ECO:0000256" key="3">
    <source>
        <dbReference type="ARBA" id="ARBA00020517"/>
    </source>
</evidence>
<keyword evidence="10" id="KW-0325">Glycoprotein</keyword>
<evidence type="ECO:0000256" key="11">
    <source>
        <dbReference type="PROSITE-ProRule" id="PRU00090"/>
    </source>
</evidence>
<dbReference type="PANTHER" id="PTHR11309:SF133">
    <property type="entry name" value="SECRETED FRIZZLED-RELATED PROTEIN 5"/>
    <property type="match status" value="1"/>
</dbReference>
<comment type="subcellular location">
    <subcellularLocation>
        <location evidence="1">Secreted</location>
    </subcellularLocation>
</comment>
<feature type="disulfide bond" evidence="11">
    <location>
        <begin position="124"/>
        <end position="148"/>
    </location>
</feature>
<dbReference type="InterPro" id="IPR001134">
    <property type="entry name" value="Netrin_domain"/>
</dbReference>
<keyword evidence="9 11" id="KW-1015">Disulfide bond</keyword>
<evidence type="ECO:0000256" key="9">
    <source>
        <dbReference type="ARBA" id="ARBA00023157"/>
    </source>
</evidence>
<dbReference type="FunFam" id="2.40.50.120:FF:000003">
    <property type="entry name" value="Secreted frizzled-related protein 1"/>
    <property type="match status" value="1"/>
</dbReference>
<dbReference type="PROSITE" id="PS50189">
    <property type="entry name" value="NTR"/>
    <property type="match status" value="1"/>
</dbReference>
<protein>
    <recommendedName>
        <fullName evidence="3">Secreted frizzled-related protein 1</fullName>
    </recommendedName>
</protein>
<evidence type="ECO:0000256" key="5">
    <source>
        <dbReference type="ARBA" id="ARBA00022525"/>
    </source>
</evidence>
<evidence type="ECO:0000259" key="13">
    <source>
        <dbReference type="PROSITE" id="PS50189"/>
    </source>
</evidence>
<keyword evidence="7" id="KW-0732">Signal</keyword>
<evidence type="ECO:0000256" key="4">
    <source>
        <dbReference type="ARBA" id="ARBA00022473"/>
    </source>
</evidence>
<evidence type="ECO:0000256" key="10">
    <source>
        <dbReference type="ARBA" id="ARBA00023180"/>
    </source>
</evidence>
<keyword evidence="15" id="KW-1185">Reference proteome</keyword>
<dbReference type="GO" id="GO:0060070">
    <property type="term" value="P:canonical Wnt signaling pathway"/>
    <property type="evidence" value="ECO:0007669"/>
    <property type="project" value="TreeGrafter"/>
</dbReference>
<evidence type="ECO:0000259" key="12">
    <source>
        <dbReference type="PROSITE" id="PS50038"/>
    </source>
</evidence>
<keyword evidence="8" id="KW-0221">Differentiation</keyword>
<dbReference type="GO" id="GO:2000026">
    <property type="term" value="P:regulation of multicellular organismal development"/>
    <property type="evidence" value="ECO:0007669"/>
    <property type="project" value="UniProtKB-ARBA"/>
</dbReference>
<dbReference type="CDD" id="cd03580">
    <property type="entry name" value="NTR_Sfrp1_like"/>
    <property type="match status" value="1"/>
</dbReference>
<comment type="caution">
    <text evidence="11">Lacks conserved residue(s) required for the propagation of feature annotation.</text>
</comment>
<dbReference type="Pfam" id="PF01392">
    <property type="entry name" value="Fz"/>
    <property type="match status" value="1"/>
</dbReference>
<dbReference type="GO" id="GO:0030154">
    <property type="term" value="P:cell differentiation"/>
    <property type="evidence" value="ECO:0007669"/>
    <property type="project" value="UniProtKB-KW"/>
</dbReference>
<reference evidence="14" key="2">
    <citation type="submission" date="2025-08" db="UniProtKB">
        <authorList>
            <consortium name="Ensembl"/>
        </authorList>
    </citation>
    <scope>IDENTIFICATION</scope>
</reference>
<keyword evidence="4" id="KW-0217">Developmental protein</keyword>
<keyword evidence="6" id="KW-0879">Wnt signaling pathway</keyword>
<proteinExistence type="inferred from homology"/>
<dbReference type="InterPro" id="IPR036790">
    <property type="entry name" value="Frizzled_dom_sf"/>
</dbReference>
<dbReference type="SMART" id="SM00063">
    <property type="entry name" value="FRI"/>
    <property type="match status" value="1"/>
</dbReference>
<dbReference type="Gene3D" id="2.40.50.120">
    <property type="match status" value="1"/>
</dbReference>
<dbReference type="GeneID" id="114591904"/>
<accession>A0A670JAH1</accession>
<evidence type="ECO:0000256" key="6">
    <source>
        <dbReference type="ARBA" id="ARBA00022687"/>
    </source>
</evidence>
<dbReference type="PANTHER" id="PTHR11309">
    <property type="entry name" value="FRIZZLED"/>
    <property type="match status" value="1"/>
</dbReference>
<dbReference type="RefSeq" id="XP_028575458.1">
    <property type="nucleotide sequence ID" value="XM_028719625.1"/>
</dbReference>
<gene>
    <name evidence="14" type="primary">LOC114591904</name>
</gene>
<dbReference type="GeneTree" id="ENSGT00940000164203"/>
<organism evidence="14 15">
    <name type="scientific">Podarcis muralis</name>
    <name type="common">Wall lizard</name>
    <name type="synonym">Lacerta muralis</name>
    <dbReference type="NCBI Taxonomy" id="64176"/>
    <lineage>
        <taxon>Eukaryota</taxon>
        <taxon>Metazoa</taxon>
        <taxon>Chordata</taxon>
        <taxon>Craniata</taxon>
        <taxon>Vertebrata</taxon>
        <taxon>Euteleostomi</taxon>
        <taxon>Lepidosauria</taxon>
        <taxon>Squamata</taxon>
        <taxon>Bifurcata</taxon>
        <taxon>Unidentata</taxon>
        <taxon>Episquamata</taxon>
        <taxon>Laterata</taxon>
        <taxon>Lacertibaenia</taxon>
        <taxon>Lacertidae</taxon>
        <taxon>Podarcis</taxon>
    </lineage>
</organism>
<dbReference type="Gene3D" id="1.10.2000.10">
    <property type="entry name" value="Frizzled cysteine-rich domain"/>
    <property type="match status" value="1"/>
</dbReference>
<comment type="similarity">
    <text evidence="2">Belongs to the secreted frizzled-related protein (sFRP) family.</text>
</comment>
<reference evidence="14 15" key="1">
    <citation type="journal article" date="2019" name="Proc. Natl. Acad. Sci. U.S.A.">
        <title>Regulatory changes in pterin and carotenoid genes underlie balanced color polymorphisms in the wall lizard.</title>
        <authorList>
            <person name="Andrade P."/>
            <person name="Pinho C."/>
            <person name="Perez I de Lanuza G."/>
            <person name="Afonso S."/>
            <person name="Brejcha J."/>
            <person name="Rubin C.J."/>
            <person name="Wallerman O."/>
            <person name="Pereira P."/>
            <person name="Sabatino S.J."/>
            <person name="Bellati A."/>
            <person name="Pellitteri-Rosa D."/>
            <person name="Bosakova Z."/>
            <person name="Bunikis I."/>
            <person name="Carretero M.A."/>
            <person name="Feiner N."/>
            <person name="Marsik P."/>
            <person name="Pauperio F."/>
            <person name="Salvi D."/>
            <person name="Soler L."/>
            <person name="While G.M."/>
            <person name="Uller T."/>
            <person name="Font E."/>
            <person name="Andersson L."/>
            <person name="Carneiro M."/>
        </authorList>
    </citation>
    <scope>NUCLEOTIDE SEQUENCE</scope>
</reference>
<evidence type="ECO:0000256" key="8">
    <source>
        <dbReference type="ARBA" id="ARBA00022782"/>
    </source>
</evidence>
<dbReference type="InterPro" id="IPR008993">
    <property type="entry name" value="TIMP-like_OB-fold"/>
</dbReference>
<dbReference type="SUPFAM" id="SSF50242">
    <property type="entry name" value="TIMP-like"/>
    <property type="match status" value="1"/>
</dbReference>
<dbReference type="GO" id="GO:0035567">
    <property type="term" value="P:non-canonical Wnt signaling pathway"/>
    <property type="evidence" value="ECO:0007669"/>
    <property type="project" value="TreeGrafter"/>
</dbReference>
<feature type="disulfide bond" evidence="11">
    <location>
        <begin position="59"/>
        <end position="105"/>
    </location>
</feature>